<sequence length="141" mass="15503">MRRRPRWYYLVAALLTLWGLAGCFACFQQIRLGAEAMGPASAYDRAVHASLPVWYNQVYAATVGFSAAGGIALLALRRSATLFFAVSLLAVAVQFGWLFATTDIVAHKGAAVVLPFPILIVAVGLFALWFARRARRRGWTR</sequence>
<dbReference type="PROSITE" id="PS51257">
    <property type="entry name" value="PROKAR_LIPOPROTEIN"/>
    <property type="match status" value="1"/>
</dbReference>
<dbReference type="Proteomes" id="UP000253918">
    <property type="component" value="Unassembled WGS sequence"/>
</dbReference>
<feature type="transmembrane region" description="Helical" evidence="1">
    <location>
        <begin position="58"/>
        <end position="75"/>
    </location>
</feature>
<evidence type="ECO:0008006" key="4">
    <source>
        <dbReference type="Google" id="ProtNLM"/>
    </source>
</evidence>
<proteinExistence type="predicted"/>
<dbReference type="OrthoDB" id="7507670at2"/>
<dbReference type="RefSeq" id="WP_114687578.1">
    <property type="nucleotide sequence ID" value="NZ_QQNB01000002.1"/>
</dbReference>
<protein>
    <recommendedName>
        <fullName evidence="4">Sugar transporter</fullName>
    </recommendedName>
</protein>
<dbReference type="AlphaFoldDB" id="A0A369VSZ8"/>
<evidence type="ECO:0000313" key="3">
    <source>
        <dbReference type="Proteomes" id="UP000253918"/>
    </source>
</evidence>
<keyword evidence="1" id="KW-0472">Membrane</keyword>
<gene>
    <name evidence="2" type="ORF">DVW87_09720</name>
</gene>
<accession>A0A369VSZ8</accession>
<feature type="transmembrane region" description="Helical" evidence="1">
    <location>
        <begin position="82"/>
        <end position="100"/>
    </location>
</feature>
<reference evidence="2 3" key="1">
    <citation type="submission" date="2018-07" db="EMBL/GenBank/DDBJ databases">
        <title>a novel species of Sphingomonas isolated from the rhizosphere soil of Araceae plant.</title>
        <authorList>
            <person name="Zhiyong W."/>
            <person name="Qinglan Z."/>
            <person name="Zhiwei F."/>
            <person name="Ding X."/>
            <person name="Gejiao W."/>
            <person name="Shixue Z."/>
        </authorList>
    </citation>
    <scope>NUCLEOTIDE SEQUENCE [LARGE SCALE GENOMIC DNA]</scope>
    <source>
        <strain evidence="2 3">WZY 27</strain>
    </source>
</reference>
<comment type="caution">
    <text evidence="2">The sequence shown here is derived from an EMBL/GenBank/DDBJ whole genome shotgun (WGS) entry which is preliminary data.</text>
</comment>
<name>A0A369VSZ8_9SPHN</name>
<organism evidence="2 3">
    <name type="scientific">Sphingomonas aracearum</name>
    <dbReference type="NCBI Taxonomy" id="2283317"/>
    <lineage>
        <taxon>Bacteria</taxon>
        <taxon>Pseudomonadati</taxon>
        <taxon>Pseudomonadota</taxon>
        <taxon>Alphaproteobacteria</taxon>
        <taxon>Sphingomonadales</taxon>
        <taxon>Sphingomonadaceae</taxon>
        <taxon>Sphingomonas</taxon>
    </lineage>
</organism>
<keyword evidence="1" id="KW-1133">Transmembrane helix</keyword>
<feature type="transmembrane region" description="Helical" evidence="1">
    <location>
        <begin position="112"/>
        <end position="131"/>
    </location>
</feature>
<evidence type="ECO:0000256" key="1">
    <source>
        <dbReference type="SAM" id="Phobius"/>
    </source>
</evidence>
<evidence type="ECO:0000313" key="2">
    <source>
        <dbReference type="EMBL" id="RDE05508.1"/>
    </source>
</evidence>
<dbReference type="EMBL" id="QQNB01000002">
    <property type="protein sequence ID" value="RDE05508.1"/>
    <property type="molecule type" value="Genomic_DNA"/>
</dbReference>
<keyword evidence="1" id="KW-0812">Transmembrane</keyword>
<keyword evidence="3" id="KW-1185">Reference proteome</keyword>